<keyword evidence="6" id="KW-0472">Membrane</keyword>
<keyword evidence="6" id="KW-1133">Transmembrane helix</keyword>
<comment type="similarity">
    <text evidence="2">Belongs to the sulfatase family.</text>
</comment>
<reference evidence="10" key="1">
    <citation type="submission" date="2021-02" db="EMBL/GenBank/DDBJ databases">
        <authorList>
            <person name="Nowell W R."/>
        </authorList>
    </citation>
    <scope>NUCLEOTIDE SEQUENCE</scope>
</reference>
<feature type="chain" id="PRO_5035606738" description="Sulfatase N-terminal domain-containing protein" evidence="7">
    <location>
        <begin position="21"/>
        <end position="583"/>
    </location>
</feature>
<dbReference type="Gene3D" id="3.30.1120.10">
    <property type="match status" value="1"/>
</dbReference>
<proteinExistence type="inferred from homology"/>
<comment type="cofactor">
    <cofactor evidence="1">
        <name>Ca(2+)</name>
        <dbReference type="ChEBI" id="CHEBI:29108"/>
    </cofactor>
</comment>
<keyword evidence="5" id="KW-0106">Calcium</keyword>
<evidence type="ECO:0000313" key="9">
    <source>
        <dbReference type="EMBL" id="CAF1245008.1"/>
    </source>
</evidence>
<evidence type="ECO:0000256" key="5">
    <source>
        <dbReference type="ARBA" id="ARBA00022837"/>
    </source>
</evidence>
<keyword evidence="11" id="KW-1185">Reference proteome</keyword>
<organism evidence="10 12">
    <name type="scientific">Adineta ricciae</name>
    <name type="common">Rotifer</name>
    <dbReference type="NCBI Taxonomy" id="249248"/>
    <lineage>
        <taxon>Eukaryota</taxon>
        <taxon>Metazoa</taxon>
        <taxon>Spiralia</taxon>
        <taxon>Gnathifera</taxon>
        <taxon>Rotifera</taxon>
        <taxon>Eurotatoria</taxon>
        <taxon>Bdelloidea</taxon>
        <taxon>Adinetida</taxon>
        <taxon>Adinetidae</taxon>
        <taxon>Adineta</taxon>
    </lineage>
</organism>
<dbReference type="AlphaFoldDB" id="A0A815QKF6"/>
<dbReference type="PROSITE" id="PS00149">
    <property type="entry name" value="SULFATASE_2"/>
    <property type="match status" value="1"/>
</dbReference>
<dbReference type="InterPro" id="IPR017850">
    <property type="entry name" value="Alkaline_phosphatase_core_sf"/>
</dbReference>
<accession>A0A815QKF6</accession>
<evidence type="ECO:0000313" key="12">
    <source>
        <dbReference type="Proteomes" id="UP000663852"/>
    </source>
</evidence>
<dbReference type="SUPFAM" id="SSF53649">
    <property type="entry name" value="Alkaline phosphatase-like"/>
    <property type="match status" value="1"/>
</dbReference>
<evidence type="ECO:0000313" key="11">
    <source>
        <dbReference type="Proteomes" id="UP000663828"/>
    </source>
</evidence>
<evidence type="ECO:0000256" key="3">
    <source>
        <dbReference type="ARBA" id="ARBA00022723"/>
    </source>
</evidence>
<dbReference type="Pfam" id="PF00884">
    <property type="entry name" value="Sulfatase"/>
    <property type="match status" value="1"/>
</dbReference>
<comment type="caution">
    <text evidence="10">The sequence shown here is derived from an EMBL/GenBank/DDBJ whole genome shotgun (WGS) entry which is preliminary data.</text>
</comment>
<dbReference type="InterPro" id="IPR050738">
    <property type="entry name" value="Sulfatase"/>
</dbReference>
<gene>
    <name evidence="10" type="ORF">EDS130_LOCUS40416</name>
    <name evidence="9" type="ORF">XAT740_LOCUS25944</name>
</gene>
<feature type="transmembrane region" description="Helical" evidence="6">
    <location>
        <begin position="186"/>
        <end position="208"/>
    </location>
</feature>
<evidence type="ECO:0000313" key="10">
    <source>
        <dbReference type="EMBL" id="CAF1465171.1"/>
    </source>
</evidence>
<dbReference type="Proteomes" id="UP000663828">
    <property type="component" value="Unassembled WGS sequence"/>
</dbReference>
<feature type="signal peptide" evidence="7">
    <location>
        <begin position="1"/>
        <end position="20"/>
    </location>
</feature>
<keyword evidence="7" id="KW-0732">Signal</keyword>
<dbReference type="GO" id="GO:0046872">
    <property type="term" value="F:metal ion binding"/>
    <property type="evidence" value="ECO:0007669"/>
    <property type="project" value="UniProtKB-KW"/>
</dbReference>
<dbReference type="OrthoDB" id="103349at2759"/>
<dbReference type="PANTHER" id="PTHR42693">
    <property type="entry name" value="ARYLSULFATASE FAMILY MEMBER"/>
    <property type="match status" value="1"/>
</dbReference>
<evidence type="ECO:0000256" key="2">
    <source>
        <dbReference type="ARBA" id="ARBA00008779"/>
    </source>
</evidence>
<dbReference type="PROSITE" id="PS00523">
    <property type="entry name" value="SULFATASE_1"/>
    <property type="match status" value="1"/>
</dbReference>
<keyword evidence="6" id="KW-0812">Transmembrane</keyword>
<name>A0A815QKF6_ADIRI</name>
<dbReference type="Gene3D" id="3.40.720.10">
    <property type="entry name" value="Alkaline Phosphatase, subunit A"/>
    <property type="match status" value="1"/>
</dbReference>
<protein>
    <recommendedName>
        <fullName evidence="8">Sulfatase N-terminal domain-containing protein</fullName>
    </recommendedName>
</protein>
<feature type="domain" description="Sulfatase N-terminal" evidence="8">
    <location>
        <begin position="23"/>
        <end position="421"/>
    </location>
</feature>
<evidence type="ECO:0000256" key="7">
    <source>
        <dbReference type="SAM" id="SignalP"/>
    </source>
</evidence>
<evidence type="ECO:0000256" key="6">
    <source>
        <dbReference type="SAM" id="Phobius"/>
    </source>
</evidence>
<feature type="transmembrane region" description="Helical" evidence="6">
    <location>
        <begin position="215"/>
        <end position="233"/>
    </location>
</feature>
<evidence type="ECO:0000256" key="4">
    <source>
        <dbReference type="ARBA" id="ARBA00022801"/>
    </source>
</evidence>
<dbReference type="InterPro" id="IPR000917">
    <property type="entry name" value="Sulfatase_N"/>
</dbReference>
<keyword evidence="3" id="KW-0479">Metal-binding</keyword>
<dbReference type="InterPro" id="IPR024607">
    <property type="entry name" value="Sulfatase_CS"/>
</dbReference>
<dbReference type="Proteomes" id="UP000663852">
    <property type="component" value="Unassembled WGS sequence"/>
</dbReference>
<dbReference type="Pfam" id="PF14707">
    <property type="entry name" value="Sulfatase_C"/>
    <property type="match status" value="1"/>
</dbReference>
<dbReference type="PANTHER" id="PTHR42693:SF49">
    <property type="entry name" value="SULFATASE N-TERMINAL DOMAIN-CONTAINING PROTEIN"/>
    <property type="match status" value="1"/>
</dbReference>
<dbReference type="EMBL" id="CAJNOR010002080">
    <property type="protein sequence ID" value="CAF1245008.1"/>
    <property type="molecule type" value="Genomic_DNA"/>
</dbReference>
<evidence type="ECO:0000256" key="1">
    <source>
        <dbReference type="ARBA" id="ARBA00001913"/>
    </source>
</evidence>
<dbReference type="EMBL" id="CAJNOJ010000487">
    <property type="protein sequence ID" value="CAF1465171.1"/>
    <property type="molecule type" value="Genomic_DNA"/>
</dbReference>
<keyword evidence="4" id="KW-0378">Hydrolase</keyword>
<sequence length="583" mass="64893">MKFLSEIYAILLCFIHLSQSRTPNILIFLVDDLGYGDLGCYGNSTIDSPHIDSLARDGARYTQMYSAAPICTPSRGGFLTGRYPIRLGLTSNDNRFRTFNSPGQPGGLPHDETTIAEVAQQVGYRTGLVGKWHLGLGRDGEHLPTRHGFDTFFGMPVTNVQTCGNKKIYNLIGGHGQVLERSFLTYWLALTGKAWLAFIGIALTTWLLYSRKLALMILFCGATGFFGGMWYTLSFTLLSRSSCLLYQNETIIEQPVRLADLTLRNTNQAIAFMNETNLNHKKPFFLYMAYIKVHTALFTLPENAGRSRHGAYGDNVEELDWSVGQILQALKNLNIENDTLVFFSSDNGPFLERGIEAGFCGRAVTVTGQLSEPLRGAKGQTWECGIRVPGIIRWPGHVIANQTIGHVSSLLDFYPSLLDLWNLKSDANRPLDGTSLWPQLELATSLTSSSSSSSNERNTLFHYCGSTVTAIRQGKYKAHYWTPKWDEDLRACPSVTICPCLSTQHSPPLLFDIEADPAEESPLDVEKYSTILSSMDLALQEHQATLISVPNQLEKLAQPWLFPCCKSKGWTRAIRLITNSCQC</sequence>
<dbReference type="Gene3D" id="1.10.287.550">
    <property type="entry name" value="Helix hairpin bin"/>
    <property type="match status" value="1"/>
</dbReference>
<dbReference type="GO" id="GO:0004065">
    <property type="term" value="F:arylsulfatase activity"/>
    <property type="evidence" value="ECO:0007669"/>
    <property type="project" value="TreeGrafter"/>
</dbReference>
<evidence type="ECO:0000259" key="8">
    <source>
        <dbReference type="Pfam" id="PF00884"/>
    </source>
</evidence>